<gene>
    <name evidence="2" type="ORF">RGF97_02435</name>
</gene>
<dbReference type="Pfam" id="PF01202">
    <property type="entry name" value="SKI"/>
    <property type="match status" value="1"/>
</dbReference>
<evidence type="ECO:0000313" key="2">
    <source>
        <dbReference type="EMBL" id="WMX43947.1"/>
    </source>
</evidence>
<name>A0ABY9RP22_9ACTN</name>
<feature type="region of interest" description="Disordered" evidence="1">
    <location>
        <begin position="44"/>
        <end position="144"/>
    </location>
</feature>
<evidence type="ECO:0000313" key="3">
    <source>
        <dbReference type="Proteomes" id="UP001250858"/>
    </source>
</evidence>
<dbReference type="GO" id="GO:0016301">
    <property type="term" value="F:kinase activity"/>
    <property type="evidence" value="ECO:0007669"/>
    <property type="project" value="UniProtKB-KW"/>
</dbReference>
<dbReference type="Gene3D" id="3.40.50.300">
    <property type="entry name" value="P-loop containing nucleotide triphosphate hydrolases"/>
    <property type="match status" value="1"/>
</dbReference>
<dbReference type="RefSeq" id="WP_309547778.1">
    <property type="nucleotide sequence ID" value="NZ_CP133762.1"/>
</dbReference>
<organism evidence="2 3">
    <name type="scientific">Streptomyces roseicoloratus</name>
    <dbReference type="NCBI Taxonomy" id="2508722"/>
    <lineage>
        <taxon>Bacteria</taxon>
        <taxon>Bacillati</taxon>
        <taxon>Actinomycetota</taxon>
        <taxon>Actinomycetes</taxon>
        <taxon>Kitasatosporales</taxon>
        <taxon>Streptomycetaceae</taxon>
        <taxon>Streptomyces</taxon>
    </lineage>
</organism>
<keyword evidence="3" id="KW-1185">Reference proteome</keyword>
<dbReference type="InterPro" id="IPR027417">
    <property type="entry name" value="P-loop_NTPase"/>
</dbReference>
<proteinExistence type="predicted"/>
<keyword evidence="2" id="KW-0808">Transferase</keyword>
<dbReference type="EMBL" id="CP133762">
    <property type="protein sequence ID" value="WMX43947.1"/>
    <property type="molecule type" value="Genomic_DNA"/>
</dbReference>
<evidence type="ECO:0000256" key="1">
    <source>
        <dbReference type="SAM" id="MobiDB-lite"/>
    </source>
</evidence>
<accession>A0ABY9RP22</accession>
<sequence length="144" mass="15604">MALDTETGTPPRLVLVVGVAGSGKSTVGRLLAERLGRPYRDADEFHSEANRRPGVTSAPSWCSRAPSGRRRWTQRPNGDFAEMPTASPDGCVTMPVPGPWRPVVIRTPRPGARPPDGPRYGRIGATAQRGGRTAWIPRWEPRGA</sequence>
<reference evidence="2 3" key="1">
    <citation type="submission" date="2023-09" db="EMBL/GenBank/DDBJ databases">
        <title>Complete genome of Streptomyces roseicoloratus T14.</title>
        <authorList>
            <person name="Bashizi T."/>
            <person name="Kim M.-J."/>
            <person name="Lee G."/>
            <person name="Tagele S.B."/>
            <person name="Shin J.-H."/>
        </authorList>
    </citation>
    <scope>NUCLEOTIDE SEQUENCE [LARGE SCALE GENOMIC DNA]</scope>
    <source>
        <strain evidence="2 3">T14</strain>
    </source>
</reference>
<dbReference type="Proteomes" id="UP001250858">
    <property type="component" value="Chromosome"/>
</dbReference>
<dbReference type="InterPro" id="IPR031322">
    <property type="entry name" value="Shikimate/glucono_kinase"/>
</dbReference>
<keyword evidence="2" id="KW-0418">Kinase</keyword>
<protein>
    <submittedName>
        <fullName evidence="2">Shikimate kinase</fullName>
    </submittedName>
</protein>
<dbReference type="SUPFAM" id="SSF52540">
    <property type="entry name" value="P-loop containing nucleoside triphosphate hydrolases"/>
    <property type="match status" value="1"/>
</dbReference>